<evidence type="ECO:0000256" key="2">
    <source>
        <dbReference type="ARBA" id="ARBA00022630"/>
    </source>
</evidence>
<evidence type="ECO:0000256" key="7">
    <source>
        <dbReference type="ARBA" id="ARBA00023284"/>
    </source>
</evidence>
<dbReference type="PRINTS" id="PR00411">
    <property type="entry name" value="PNDRDTASEI"/>
</dbReference>
<feature type="binding site" evidence="8">
    <location>
        <position position="58"/>
    </location>
    <ligand>
        <name>FAD</name>
        <dbReference type="ChEBI" id="CHEBI:57692"/>
    </ligand>
</feature>
<reference evidence="14" key="1">
    <citation type="submission" date="2019-07" db="EMBL/GenBank/DDBJ databases">
        <title>Arthrobacter KR32 sp. nov., isolated from mountain cheese made of cows milk.</title>
        <authorList>
            <person name="Flegler A."/>
        </authorList>
    </citation>
    <scope>NUCLEOTIDE SEQUENCE [LARGE SCALE GENOMIC DNA]</scope>
    <source>
        <strain evidence="14">KR32</strain>
    </source>
</reference>
<proteinExistence type="inferred from homology"/>
<name>A0A7X1TNF5_9MICC</name>
<feature type="domain" description="FAD/NAD(P)-binding" evidence="12">
    <location>
        <begin position="13"/>
        <end position="331"/>
    </location>
</feature>
<keyword evidence="14" id="KW-1185">Reference proteome</keyword>
<feature type="binding site" evidence="8">
    <location>
        <position position="278"/>
    </location>
    <ligand>
        <name>NAD(+)</name>
        <dbReference type="ChEBI" id="CHEBI:57540"/>
    </ligand>
</feature>
<evidence type="ECO:0000256" key="3">
    <source>
        <dbReference type="ARBA" id="ARBA00022827"/>
    </source>
</evidence>
<evidence type="ECO:0000256" key="1">
    <source>
        <dbReference type="ARBA" id="ARBA00007532"/>
    </source>
</evidence>
<evidence type="ECO:0000256" key="8">
    <source>
        <dbReference type="PIRSR" id="PIRSR000350-3"/>
    </source>
</evidence>
<dbReference type="InterPro" id="IPR016156">
    <property type="entry name" value="FAD/NAD-linked_Rdtase_dimer_sf"/>
</dbReference>
<comment type="caution">
    <text evidence="13">The sequence shown here is derived from an EMBL/GenBank/DDBJ whole genome shotgun (WGS) entry which is preliminary data.</text>
</comment>
<evidence type="ECO:0000313" key="14">
    <source>
        <dbReference type="Proteomes" id="UP000326464"/>
    </source>
</evidence>
<evidence type="ECO:0000256" key="10">
    <source>
        <dbReference type="RuleBase" id="RU003691"/>
    </source>
</evidence>
<dbReference type="EMBL" id="VJXX01000001">
    <property type="protein sequence ID" value="MPY10689.1"/>
    <property type="molecule type" value="Genomic_DNA"/>
</dbReference>
<sequence length="485" mass="50231">MALTPSPAAHDVDLAVIGGGTAGLVGAQTAAGLGARVVLVEEERTGGDCLYTGCVPSKALLAAASAAAQARRASRYGVDVGGVTVDFARVMQHVRQAIAHIEPVDSPEALGRAGVEVVPGRAQVLPDGSLRVGVRTIRARHVLVATGSAPALPDLPGIDGVHVLTNENLWDLAVLPARLVIIGGGPVGCELAQAFARLGSDVTVVHRGKRLLPREDPEASAVLRAALEEDGVRILLEHGAVSVRGTGDGAGDGGTEGGLLTTTSGEDLAFTHLLAAAGRTPRSRGFGLEQAGVELDGAGYVVTDRHLRTSRPGFWASGDVTDHPKYTHTAGVHASIAAGNAILGPLRTVSRIEPPRVTFTDPEIAAVGAPTGKGGIEQAVHHTHLDRAVTEQRMEGFTRLAFDRRGRVIGGTIVGPRAGESLGEVCLAVQRKLSATAVAGVTHPYPTHNDGVWNAAIARTRTVLASPVPKALGRLARRVQERRTR</sequence>
<dbReference type="Gene3D" id="3.50.50.60">
    <property type="entry name" value="FAD/NAD(P)-binding domain"/>
    <property type="match status" value="2"/>
</dbReference>
<dbReference type="InterPro" id="IPR004099">
    <property type="entry name" value="Pyr_nucl-diS_OxRdtase_dimer"/>
</dbReference>
<dbReference type="PIRSF" id="PIRSF000350">
    <property type="entry name" value="Mercury_reductase_MerA"/>
    <property type="match status" value="1"/>
</dbReference>
<evidence type="ECO:0000259" key="12">
    <source>
        <dbReference type="Pfam" id="PF07992"/>
    </source>
</evidence>
<dbReference type="InterPro" id="IPR036188">
    <property type="entry name" value="FAD/NAD-bd_sf"/>
</dbReference>
<dbReference type="Proteomes" id="UP000326464">
    <property type="component" value="Unassembled WGS sequence"/>
</dbReference>
<comment type="cofactor">
    <cofactor evidence="8">
        <name>FAD</name>
        <dbReference type="ChEBI" id="CHEBI:57692"/>
    </cofactor>
    <text evidence="8">Binds 1 FAD per subunit.</text>
</comment>
<keyword evidence="6" id="KW-1015">Disulfide bond</keyword>
<evidence type="ECO:0000256" key="4">
    <source>
        <dbReference type="ARBA" id="ARBA00022857"/>
    </source>
</evidence>
<dbReference type="Pfam" id="PF02852">
    <property type="entry name" value="Pyr_redox_dim"/>
    <property type="match status" value="1"/>
</dbReference>
<dbReference type="InterPro" id="IPR012999">
    <property type="entry name" value="Pyr_OxRdtase_I_AS"/>
</dbReference>
<gene>
    <name evidence="13" type="ORF">FNH21_08145</name>
</gene>
<dbReference type="InterPro" id="IPR001100">
    <property type="entry name" value="Pyr_nuc-diS_OxRdtase"/>
</dbReference>
<dbReference type="GO" id="GO:0050660">
    <property type="term" value="F:flavin adenine dinucleotide binding"/>
    <property type="evidence" value="ECO:0007669"/>
    <property type="project" value="TreeGrafter"/>
</dbReference>
<organism evidence="13 14">
    <name type="scientific">Arthrobacter bussei</name>
    <dbReference type="NCBI Taxonomy" id="2594179"/>
    <lineage>
        <taxon>Bacteria</taxon>
        <taxon>Bacillati</taxon>
        <taxon>Actinomycetota</taxon>
        <taxon>Actinomycetes</taxon>
        <taxon>Micrococcales</taxon>
        <taxon>Micrococcaceae</taxon>
        <taxon>Arthrobacter</taxon>
    </lineage>
</organism>
<keyword evidence="7 10" id="KW-0676">Redox-active center</keyword>
<dbReference type="InterPro" id="IPR023753">
    <property type="entry name" value="FAD/NAD-binding_dom"/>
</dbReference>
<keyword evidence="4" id="KW-0521">NADP</keyword>
<comment type="similarity">
    <text evidence="1 10">Belongs to the class-I pyridine nucleotide-disulfide oxidoreductase family.</text>
</comment>
<dbReference type="GO" id="GO:0016668">
    <property type="term" value="F:oxidoreductase activity, acting on a sulfur group of donors, NAD(P) as acceptor"/>
    <property type="evidence" value="ECO:0007669"/>
    <property type="project" value="InterPro"/>
</dbReference>
<feature type="binding site" evidence="8">
    <location>
        <begin position="146"/>
        <end position="148"/>
    </location>
    <ligand>
        <name>FAD</name>
        <dbReference type="ChEBI" id="CHEBI:57692"/>
    </ligand>
</feature>
<feature type="disulfide bond" description="Redox-active" evidence="9">
    <location>
        <begin position="49"/>
        <end position="54"/>
    </location>
</feature>
<protein>
    <submittedName>
        <fullName evidence="13">Oxidoreductase</fullName>
    </submittedName>
</protein>
<dbReference type="PANTHER" id="PTHR43014:SF2">
    <property type="entry name" value="MERCURIC REDUCTASE"/>
    <property type="match status" value="1"/>
</dbReference>
<keyword evidence="5 10" id="KW-0560">Oxidoreductase</keyword>
<dbReference type="SUPFAM" id="SSF51905">
    <property type="entry name" value="FAD/NAD(P)-binding domain"/>
    <property type="match status" value="1"/>
</dbReference>
<dbReference type="OrthoDB" id="9800167at2"/>
<evidence type="ECO:0000256" key="6">
    <source>
        <dbReference type="ARBA" id="ARBA00023157"/>
    </source>
</evidence>
<dbReference type="PROSITE" id="PS00076">
    <property type="entry name" value="PYRIDINE_REDOX_1"/>
    <property type="match status" value="1"/>
</dbReference>
<feature type="domain" description="Pyridine nucleotide-disulphide oxidoreductase dimerisation" evidence="11">
    <location>
        <begin position="355"/>
        <end position="455"/>
    </location>
</feature>
<feature type="binding site" evidence="8">
    <location>
        <begin position="183"/>
        <end position="190"/>
    </location>
    <ligand>
        <name>NAD(+)</name>
        <dbReference type="ChEBI" id="CHEBI:57540"/>
    </ligand>
</feature>
<dbReference type="PRINTS" id="PR00368">
    <property type="entry name" value="FADPNR"/>
</dbReference>
<dbReference type="Gene3D" id="3.30.390.30">
    <property type="match status" value="1"/>
</dbReference>
<evidence type="ECO:0000259" key="11">
    <source>
        <dbReference type="Pfam" id="PF02852"/>
    </source>
</evidence>
<evidence type="ECO:0000256" key="9">
    <source>
        <dbReference type="PIRSR" id="PIRSR000350-4"/>
    </source>
</evidence>
<keyword evidence="3 8" id="KW-0274">FAD</keyword>
<keyword evidence="8" id="KW-0547">Nucleotide-binding</keyword>
<dbReference type="AlphaFoldDB" id="A0A7X1TNF5"/>
<keyword evidence="2 10" id="KW-0285">Flavoprotein</keyword>
<dbReference type="PANTHER" id="PTHR43014">
    <property type="entry name" value="MERCURIC REDUCTASE"/>
    <property type="match status" value="1"/>
</dbReference>
<accession>A0A7X1TNF5</accession>
<dbReference type="SUPFAM" id="SSF55424">
    <property type="entry name" value="FAD/NAD-linked reductases, dimerisation (C-terminal) domain"/>
    <property type="match status" value="1"/>
</dbReference>
<keyword evidence="8" id="KW-0520">NAD</keyword>
<dbReference type="GO" id="GO:0003955">
    <property type="term" value="F:NAD(P)H dehydrogenase (quinone) activity"/>
    <property type="evidence" value="ECO:0007669"/>
    <property type="project" value="TreeGrafter"/>
</dbReference>
<feature type="binding site" evidence="8">
    <location>
        <position position="319"/>
    </location>
    <ligand>
        <name>FAD</name>
        <dbReference type="ChEBI" id="CHEBI:57692"/>
    </ligand>
</feature>
<evidence type="ECO:0000313" key="13">
    <source>
        <dbReference type="EMBL" id="MPY10689.1"/>
    </source>
</evidence>
<evidence type="ECO:0000256" key="5">
    <source>
        <dbReference type="ARBA" id="ARBA00023002"/>
    </source>
</evidence>
<dbReference type="Pfam" id="PF07992">
    <property type="entry name" value="Pyr_redox_2"/>
    <property type="match status" value="1"/>
</dbReference>
<dbReference type="RefSeq" id="WP_152813671.1">
    <property type="nucleotide sequence ID" value="NZ_VJXX01000001.1"/>
</dbReference>